<organism evidence="11 12">
    <name type="scientific">Paenibacillus larvae subsp. larvae DSM 25430</name>
    <dbReference type="NCBI Taxonomy" id="697284"/>
    <lineage>
        <taxon>Bacteria</taxon>
        <taxon>Bacillati</taxon>
        <taxon>Bacillota</taxon>
        <taxon>Bacilli</taxon>
        <taxon>Bacillales</taxon>
        <taxon>Paenibacillaceae</taxon>
        <taxon>Paenibacillus</taxon>
    </lineage>
</organism>
<dbReference type="SUPFAM" id="SSF46894">
    <property type="entry name" value="C-terminal effector domain of the bipartite response regulators"/>
    <property type="match status" value="1"/>
</dbReference>
<evidence type="ECO:0000256" key="8">
    <source>
        <dbReference type="PROSITE-ProRule" id="PRU01091"/>
    </source>
</evidence>
<dbReference type="InterPro" id="IPR011006">
    <property type="entry name" value="CheY-like_superfamily"/>
</dbReference>
<dbReference type="Proteomes" id="UP000029431">
    <property type="component" value="Chromosome"/>
</dbReference>
<dbReference type="HOGENOM" id="CLU_000445_30_4_9"/>
<dbReference type="InterPro" id="IPR001867">
    <property type="entry name" value="OmpR/PhoB-type_DNA-bd"/>
</dbReference>
<keyword evidence="2" id="KW-0597">Phosphoprotein</keyword>
<dbReference type="EMBL" id="CP003355">
    <property type="protein sequence ID" value="AHD07074.1"/>
    <property type="molecule type" value="Genomic_DNA"/>
</dbReference>
<keyword evidence="3" id="KW-0902">Two-component regulatory system</keyword>
<feature type="domain" description="Response regulatory" evidence="9">
    <location>
        <begin position="14"/>
        <end position="128"/>
    </location>
</feature>
<dbReference type="Gene3D" id="3.40.50.2300">
    <property type="match status" value="1"/>
</dbReference>
<comment type="caution">
    <text evidence="7">Lacks conserved residue(s) required for the propagation of feature annotation.</text>
</comment>
<keyword evidence="6" id="KW-0804">Transcription</keyword>
<evidence type="ECO:0000256" key="2">
    <source>
        <dbReference type="ARBA" id="ARBA00022553"/>
    </source>
</evidence>
<dbReference type="PANTHER" id="PTHR48111">
    <property type="entry name" value="REGULATOR OF RPOS"/>
    <property type="match status" value="1"/>
</dbReference>
<dbReference type="RefSeq" id="WP_024095064.1">
    <property type="nucleotide sequence ID" value="NZ_CP019652.1"/>
</dbReference>
<dbReference type="GO" id="GO:0006355">
    <property type="term" value="P:regulation of DNA-templated transcription"/>
    <property type="evidence" value="ECO:0007669"/>
    <property type="project" value="InterPro"/>
</dbReference>
<evidence type="ECO:0000313" key="11">
    <source>
        <dbReference type="EMBL" id="AHD07074.1"/>
    </source>
</evidence>
<keyword evidence="5 8" id="KW-0238">DNA-binding</keyword>
<keyword evidence="4" id="KW-0805">Transcription regulation</keyword>
<dbReference type="CDD" id="cd00383">
    <property type="entry name" value="trans_reg_C"/>
    <property type="match status" value="1"/>
</dbReference>
<dbReference type="Pfam" id="PF00486">
    <property type="entry name" value="Trans_reg_C"/>
    <property type="match status" value="1"/>
</dbReference>
<reference evidence="11 12" key="1">
    <citation type="journal article" date="2014" name="PLoS ONE">
        <title>How to Kill the Honey Bee Larva: Genomic Potential and Virulence Mechanisms of Paenibacillus larvae.</title>
        <authorList>
            <person name="Djukic M."/>
            <person name="Brzuszkiewicz E."/>
            <person name="Funfhaus A."/>
            <person name="Voss J."/>
            <person name="Gollnow K."/>
            <person name="Poppinga L."/>
            <person name="Liesegang H."/>
            <person name="Garcia-Gonzalez E."/>
            <person name="Genersch E."/>
            <person name="Daniel R."/>
        </authorList>
    </citation>
    <scope>NUCLEOTIDE SEQUENCE [LARGE SCALE GENOMIC DNA]</scope>
    <source>
        <strain evidence="11 12">DSM 25430</strain>
    </source>
</reference>
<evidence type="ECO:0000256" key="4">
    <source>
        <dbReference type="ARBA" id="ARBA00023015"/>
    </source>
</evidence>
<dbReference type="GO" id="GO:0000156">
    <property type="term" value="F:phosphorelay response regulator activity"/>
    <property type="evidence" value="ECO:0007669"/>
    <property type="project" value="TreeGrafter"/>
</dbReference>
<dbReference type="InterPro" id="IPR039420">
    <property type="entry name" value="WalR-like"/>
</dbReference>
<evidence type="ECO:0000259" key="10">
    <source>
        <dbReference type="PROSITE" id="PS51755"/>
    </source>
</evidence>
<evidence type="ECO:0000256" key="7">
    <source>
        <dbReference type="PROSITE-ProRule" id="PRU00169"/>
    </source>
</evidence>
<dbReference type="InterPro" id="IPR036388">
    <property type="entry name" value="WH-like_DNA-bd_sf"/>
</dbReference>
<accession>V9WB13</accession>
<dbReference type="GO" id="GO:0032993">
    <property type="term" value="C:protein-DNA complex"/>
    <property type="evidence" value="ECO:0007669"/>
    <property type="project" value="TreeGrafter"/>
</dbReference>
<dbReference type="PATRIC" id="fig|697284.3.peg.3159"/>
<protein>
    <submittedName>
        <fullName evidence="11">Response regulator</fullName>
    </submittedName>
</protein>
<dbReference type="KEGG" id="plv:ERIC2_c33350"/>
<dbReference type="SUPFAM" id="SSF52172">
    <property type="entry name" value="CheY-like"/>
    <property type="match status" value="1"/>
</dbReference>
<dbReference type="CDD" id="cd00156">
    <property type="entry name" value="REC"/>
    <property type="match status" value="1"/>
</dbReference>
<sequence>MNLSSNHSAYMNLPILLIEEQQQNLDLMETYLKEEGFLHIERTARGSDGIQLCKARSYSLIIVPAPVPDMNGYSLFYLLRKYSDAVILCLIPKDDPAWKKVIRIEEKVILGSIPFTREEFIKGVRNCLIQLFSHQGGTAQKVYRLDALTVYEADKRIFKNGLSVHLTSKEYQLLLFFLHFPGQIFSKGTLYECVWEESYLGLDNTLMVHLRRLREKIEDDPAHPQYLITIRGLGYKLQTPANARLTDV</sequence>
<evidence type="ECO:0000256" key="3">
    <source>
        <dbReference type="ARBA" id="ARBA00023012"/>
    </source>
</evidence>
<dbReference type="eggNOG" id="COG0745">
    <property type="taxonomic scope" value="Bacteria"/>
</dbReference>
<gene>
    <name evidence="11" type="ORF">ERIC2_c33350</name>
</gene>
<comment type="subcellular location">
    <subcellularLocation>
        <location evidence="1">Cytoplasm</location>
    </subcellularLocation>
</comment>
<dbReference type="PANTHER" id="PTHR48111:SF40">
    <property type="entry name" value="PHOSPHATE REGULON TRANSCRIPTIONAL REGULATORY PROTEIN PHOB"/>
    <property type="match status" value="1"/>
</dbReference>
<dbReference type="GO" id="GO:0005829">
    <property type="term" value="C:cytosol"/>
    <property type="evidence" value="ECO:0007669"/>
    <property type="project" value="TreeGrafter"/>
</dbReference>
<evidence type="ECO:0000256" key="5">
    <source>
        <dbReference type="ARBA" id="ARBA00023125"/>
    </source>
</evidence>
<dbReference type="SMART" id="SM00862">
    <property type="entry name" value="Trans_reg_C"/>
    <property type="match status" value="1"/>
</dbReference>
<dbReference type="AlphaFoldDB" id="V9WB13"/>
<evidence type="ECO:0000259" key="9">
    <source>
        <dbReference type="PROSITE" id="PS50110"/>
    </source>
</evidence>
<evidence type="ECO:0000256" key="6">
    <source>
        <dbReference type="ARBA" id="ARBA00023163"/>
    </source>
</evidence>
<name>V9WB13_9BACL</name>
<evidence type="ECO:0000256" key="1">
    <source>
        <dbReference type="ARBA" id="ARBA00004496"/>
    </source>
</evidence>
<dbReference type="PROSITE" id="PS51755">
    <property type="entry name" value="OMPR_PHOB"/>
    <property type="match status" value="1"/>
</dbReference>
<dbReference type="Gene3D" id="1.10.10.10">
    <property type="entry name" value="Winged helix-like DNA-binding domain superfamily/Winged helix DNA-binding domain"/>
    <property type="match status" value="1"/>
</dbReference>
<feature type="DNA-binding region" description="OmpR/PhoB-type" evidence="8">
    <location>
        <begin position="140"/>
        <end position="239"/>
    </location>
</feature>
<feature type="domain" description="OmpR/PhoB-type" evidence="10">
    <location>
        <begin position="140"/>
        <end position="239"/>
    </location>
</feature>
<dbReference type="InterPro" id="IPR001789">
    <property type="entry name" value="Sig_transdc_resp-reg_receiver"/>
</dbReference>
<dbReference type="GO" id="GO:0000976">
    <property type="term" value="F:transcription cis-regulatory region binding"/>
    <property type="evidence" value="ECO:0007669"/>
    <property type="project" value="TreeGrafter"/>
</dbReference>
<evidence type="ECO:0000313" key="12">
    <source>
        <dbReference type="Proteomes" id="UP000029431"/>
    </source>
</evidence>
<dbReference type="FunFam" id="1.10.10.10:FF:000018">
    <property type="entry name" value="DNA-binding response regulator ResD"/>
    <property type="match status" value="1"/>
</dbReference>
<dbReference type="PROSITE" id="PS50110">
    <property type="entry name" value="RESPONSE_REGULATORY"/>
    <property type="match status" value="1"/>
</dbReference>
<proteinExistence type="predicted"/>
<keyword evidence="12" id="KW-1185">Reference proteome</keyword>
<dbReference type="InterPro" id="IPR016032">
    <property type="entry name" value="Sig_transdc_resp-reg_C-effctor"/>
</dbReference>
<dbReference type="Pfam" id="PF00072">
    <property type="entry name" value="Response_reg"/>
    <property type="match status" value="1"/>
</dbReference>